<dbReference type="EMBL" id="JACJTC010000011">
    <property type="protein sequence ID" value="MBD2612709.1"/>
    <property type="molecule type" value="Genomic_DNA"/>
</dbReference>
<protein>
    <submittedName>
        <fullName evidence="1">Uncharacterized protein</fullName>
    </submittedName>
</protein>
<gene>
    <name evidence="1" type="ORF">H6G94_15760</name>
</gene>
<keyword evidence="2" id="KW-1185">Reference proteome</keyword>
<dbReference type="RefSeq" id="WP_190950191.1">
    <property type="nucleotide sequence ID" value="NZ_JACJTC010000011.1"/>
</dbReference>
<accession>A0ABR8HAJ8</accession>
<sequence length="58" mass="6634">MPGIIAKQKESDFKLTNNIQNQVWFLLTGRSQFPYFEKVGRQGRWGDKGDGEMGGWGE</sequence>
<reference evidence="1 2" key="1">
    <citation type="journal article" date="2020" name="ISME J.">
        <title>Comparative genomics reveals insights into cyanobacterial evolution and habitat adaptation.</title>
        <authorList>
            <person name="Chen M.Y."/>
            <person name="Teng W.K."/>
            <person name="Zhao L."/>
            <person name="Hu C.X."/>
            <person name="Zhou Y.K."/>
            <person name="Han B.P."/>
            <person name="Song L.R."/>
            <person name="Shu W.S."/>
        </authorList>
    </citation>
    <scope>NUCLEOTIDE SEQUENCE [LARGE SCALE GENOMIC DNA]</scope>
    <source>
        <strain evidence="1 2">FACHB-252</strain>
    </source>
</reference>
<dbReference type="Proteomes" id="UP000606396">
    <property type="component" value="Unassembled WGS sequence"/>
</dbReference>
<organism evidence="1 2">
    <name type="scientific">Nostoc punctiforme FACHB-252</name>
    <dbReference type="NCBI Taxonomy" id="1357509"/>
    <lineage>
        <taxon>Bacteria</taxon>
        <taxon>Bacillati</taxon>
        <taxon>Cyanobacteriota</taxon>
        <taxon>Cyanophyceae</taxon>
        <taxon>Nostocales</taxon>
        <taxon>Nostocaceae</taxon>
        <taxon>Nostoc</taxon>
    </lineage>
</organism>
<name>A0ABR8HAJ8_NOSPU</name>
<proteinExistence type="predicted"/>
<evidence type="ECO:0000313" key="2">
    <source>
        <dbReference type="Proteomes" id="UP000606396"/>
    </source>
</evidence>
<evidence type="ECO:0000313" key="1">
    <source>
        <dbReference type="EMBL" id="MBD2612709.1"/>
    </source>
</evidence>
<comment type="caution">
    <text evidence="1">The sequence shown here is derived from an EMBL/GenBank/DDBJ whole genome shotgun (WGS) entry which is preliminary data.</text>
</comment>